<comment type="caution">
    <text evidence="1">The sequence shown here is derived from an EMBL/GenBank/DDBJ whole genome shotgun (WGS) entry which is preliminary data.</text>
</comment>
<dbReference type="EMBL" id="PKPP01005799">
    <property type="protein sequence ID" value="PWA58759.1"/>
    <property type="molecule type" value="Genomic_DNA"/>
</dbReference>
<organism evidence="1 2">
    <name type="scientific">Artemisia annua</name>
    <name type="common">Sweet wormwood</name>
    <dbReference type="NCBI Taxonomy" id="35608"/>
    <lineage>
        <taxon>Eukaryota</taxon>
        <taxon>Viridiplantae</taxon>
        <taxon>Streptophyta</taxon>
        <taxon>Embryophyta</taxon>
        <taxon>Tracheophyta</taxon>
        <taxon>Spermatophyta</taxon>
        <taxon>Magnoliopsida</taxon>
        <taxon>eudicotyledons</taxon>
        <taxon>Gunneridae</taxon>
        <taxon>Pentapetalae</taxon>
        <taxon>asterids</taxon>
        <taxon>campanulids</taxon>
        <taxon>Asterales</taxon>
        <taxon>Asteraceae</taxon>
        <taxon>Asteroideae</taxon>
        <taxon>Anthemideae</taxon>
        <taxon>Artemisiinae</taxon>
        <taxon>Artemisia</taxon>
    </lineage>
</organism>
<name>A0A2U1MBW5_ARTAN</name>
<evidence type="ECO:0000313" key="1">
    <source>
        <dbReference type="EMBL" id="PWA58759.1"/>
    </source>
</evidence>
<protein>
    <submittedName>
        <fullName evidence="1">Uncharacterized protein</fullName>
    </submittedName>
</protein>
<evidence type="ECO:0000313" key="2">
    <source>
        <dbReference type="Proteomes" id="UP000245207"/>
    </source>
</evidence>
<gene>
    <name evidence="1" type="ORF">CTI12_AA397010</name>
</gene>
<sequence>MRNKEIRSILMDGVYVLDVLQEYNTSANWKANLNTVNGDAKERYKLEKPLLDLRFSRSIQQRRVLRLQALLNENGDRVVC</sequence>
<accession>A0A2U1MBW5</accession>
<reference evidence="1 2" key="1">
    <citation type="journal article" date="2018" name="Mol. Plant">
        <title>The genome of Artemisia annua provides insight into the evolution of Asteraceae family and artemisinin biosynthesis.</title>
        <authorList>
            <person name="Shen Q."/>
            <person name="Zhang L."/>
            <person name="Liao Z."/>
            <person name="Wang S."/>
            <person name="Yan T."/>
            <person name="Shi P."/>
            <person name="Liu M."/>
            <person name="Fu X."/>
            <person name="Pan Q."/>
            <person name="Wang Y."/>
            <person name="Lv Z."/>
            <person name="Lu X."/>
            <person name="Zhang F."/>
            <person name="Jiang W."/>
            <person name="Ma Y."/>
            <person name="Chen M."/>
            <person name="Hao X."/>
            <person name="Li L."/>
            <person name="Tang Y."/>
            <person name="Lv G."/>
            <person name="Zhou Y."/>
            <person name="Sun X."/>
            <person name="Brodelius P.E."/>
            <person name="Rose J.K.C."/>
            <person name="Tang K."/>
        </authorList>
    </citation>
    <scope>NUCLEOTIDE SEQUENCE [LARGE SCALE GENOMIC DNA]</scope>
    <source>
        <strain evidence="2">cv. Huhao1</strain>
        <tissue evidence="1">Leaf</tissue>
    </source>
</reference>
<keyword evidence="2" id="KW-1185">Reference proteome</keyword>
<proteinExistence type="predicted"/>
<dbReference type="AlphaFoldDB" id="A0A2U1MBW5"/>
<dbReference type="Proteomes" id="UP000245207">
    <property type="component" value="Unassembled WGS sequence"/>
</dbReference>